<evidence type="ECO:0000256" key="6">
    <source>
        <dbReference type="ARBA" id="ARBA00022989"/>
    </source>
</evidence>
<dbReference type="AlphaFoldDB" id="A0A1C7MH05"/>
<organism evidence="10 11">
    <name type="scientific">Grifola frondosa</name>
    <name type="common">Maitake</name>
    <name type="synonym">Polyporus frondosus</name>
    <dbReference type="NCBI Taxonomy" id="5627"/>
    <lineage>
        <taxon>Eukaryota</taxon>
        <taxon>Fungi</taxon>
        <taxon>Dikarya</taxon>
        <taxon>Basidiomycota</taxon>
        <taxon>Agaricomycotina</taxon>
        <taxon>Agaricomycetes</taxon>
        <taxon>Polyporales</taxon>
        <taxon>Grifolaceae</taxon>
        <taxon>Grifola</taxon>
    </lineage>
</organism>
<evidence type="ECO:0000256" key="3">
    <source>
        <dbReference type="ARBA" id="ARBA00022502"/>
    </source>
</evidence>
<evidence type="ECO:0000256" key="2">
    <source>
        <dbReference type="ARBA" id="ARBA00004687"/>
    </source>
</evidence>
<comment type="caution">
    <text evidence="10">The sequence shown here is derived from an EMBL/GenBank/DDBJ whole genome shotgun (WGS) entry which is preliminary data.</text>
</comment>
<dbReference type="Pfam" id="PF06699">
    <property type="entry name" value="PIG-F"/>
    <property type="match status" value="1"/>
</dbReference>
<dbReference type="STRING" id="5627.A0A1C7MH05"/>
<dbReference type="GO" id="GO:0006506">
    <property type="term" value="P:GPI anchor biosynthetic process"/>
    <property type="evidence" value="ECO:0007669"/>
    <property type="project" value="UniProtKB-UniPathway"/>
</dbReference>
<dbReference type="Proteomes" id="UP000092993">
    <property type="component" value="Unassembled WGS sequence"/>
</dbReference>
<feature type="transmembrane region" description="Helical" evidence="9">
    <location>
        <begin position="225"/>
        <end position="241"/>
    </location>
</feature>
<evidence type="ECO:0000256" key="4">
    <source>
        <dbReference type="ARBA" id="ARBA00022692"/>
    </source>
</evidence>
<dbReference type="InterPro" id="IPR009580">
    <property type="entry name" value="GPI_biosynthesis_protein_Pig-F"/>
</dbReference>
<keyword evidence="5" id="KW-0256">Endoplasmic reticulum</keyword>
<dbReference type="OrthoDB" id="17366at2759"/>
<sequence>MPSRKVKPTKSLTAPTTTDNMQPQVSFPFGRYTSVAGVHTSLLTFSALFLPSTPLPNFLQHHPSDPVSRDPLHLLTANPARTVAWMCGGAVILQAWWASWLRTWTLETRNLNKGAKDGSAEQTRQKLERRDWNSGRLAAFGDAALLTLGASVIFHVMVILFGAPISSHPLHTYFLSLLLALLTVFPSAYTLGPPSQGSDTASLVARMTWVRLFAELSPRTPIERAVVYPAVGAVLGCWVGPFQLGSTGNVLGRCAWPLTPAYGAITGFILGSLIALVTSASTEFAQAEMVAQAEKLKRV</sequence>
<keyword evidence="6 9" id="KW-1133">Transmembrane helix</keyword>
<evidence type="ECO:0000313" key="11">
    <source>
        <dbReference type="Proteomes" id="UP000092993"/>
    </source>
</evidence>
<comment type="pathway">
    <text evidence="2">Glycolipid biosynthesis; glycosylphosphatidylinositol-anchor biosynthesis.</text>
</comment>
<keyword evidence="11" id="KW-1185">Reference proteome</keyword>
<evidence type="ECO:0000313" key="10">
    <source>
        <dbReference type="EMBL" id="OBZ76130.1"/>
    </source>
</evidence>
<feature type="transmembrane region" description="Helical" evidence="9">
    <location>
        <begin position="137"/>
        <end position="161"/>
    </location>
</feature>
<feature type="transmembrane region" description="Helical" evidence="9">
    <location>
        <begin position="173"/>
        <end position="192"/>
    </location>
</feature>
<keyword evidence="4 9" id="KW-0812">Transmembrane</keyword>
<dbReference type="EMBL" id="LUGG01000003">
    <property type="protein sequence ID" value="OBZ76130.1"/>
    <property type="molecule type" value="Genomic_DNA"/>
</dbReference>
<dbReference type="UniPathway" id="UPA00196"/>
<evidence type="ECO:0000256" key="5">
    <source>
        <dbReference type="ARBA" id="ARBA00022824"/>
    </source>
</evidence>
<keyword evidence="3" id="KW-0337">GPI-anchor biosynthesis</keyword>
<proteinExistence type="predicted"/>
<evidence type="ECO:0000256" key="8">
    <source>
        <dbReference type="SAM" id="MobiDB-lite"/>
    </source>
</evidence>
<name>A0A1C7MH05_GRIFR</name>
<evidence type="ECO:0000256" key="9">
    <source>
        <dbReference type="SAM" id="Phobius"/>
    </source>
</evidence>
<evidence type="ECO:0000256" key="7">
    <source>
        <dbReference type="ARBA" id="ARBA00023136"/>
    </source>
</evidence>
<evidence type="ECO:0000256" key="1">
    <source>
        <dbReference type="ARBA" id="ARBA00004477"/>
    </source>
</evidence>
<feature type="compositionally biased region" description="Polar residues" evidence="8">
    <location>
        <begin position="10"/>
        <end position="20"/>
    </location>
</feature>
<accession>A0A1C7MH05</accession>
<protein>
    <submittedName>
        <fullName evidence="10">Uncharacterized protein</fullName>
    </submittedName>
</protein>
<feature type="transmembrane region" description="Helical" evidence="9">
    <location>
        <begin position="29"/>
        <end position="50"/>
    </location>
</feature>
<reference evidence="10 11" key="1">
    <citation type="submission" date="2016-03" db="EMBL/GenBank/DDBJ databases">
        <title>Whole genome sequencing of Grifola frondosa 9006-11.</title>
        <authorList>
            <person name="Min B."/>
            <person name="Park H."/>
            <person name="Kim J.-G."/>
            <person name="Cho H."/>
            <person name="Oh Y.-L."/>
            <person name="Kong W.-S."/>
            <person name="Choi I.-G."/>
        </authorList>
    </citation>
    <scope>NUCLEOTIDE SEQUENCE [LARGE SCALE GENOMIC DNA]</scope>
    <source>
        <strain evidence="10 11">9006-11</strain>
    </source>
</reference>
<gene>
    <name evidence="10" type="ORF">A0H81_03356</name>
</gene>
<feature type="transmembrane region" description="Helical" evidence="9">
    <location>
        <begin position="82"/>
        <end position="101"/>
    </location>
</feature>
<dbReference type="OMA" id="WWGGWIR"/>
<feature type="transmembrane region" description="Helical" evidence="9">
    <location>
        <begin position="261"/>
        <end position="280"/>
    </location>
</feature>
<keyword evidence="7 9" id="KW-0472">Membrane</keyword>
<feature type="region of interest" description="Disordered" evidence="8">
    <location>
        <begin position="1"/>
        <end position="20"/>
    </location>
</feature>
<comment type="subcellular location">
    <subcellularLocation>
        <location evidence="1">Endoplasmic reticulum membrane</location>
        <topology evidence="1">Multi-pass membrane protein</topology>
    </subcellularLocation>
</comment>
<dbReference type="GO" id="GO:0005789">
    <property type="term" value="C:endoplasmic reticulum membrane"/>
    <property type="evidence" value="ECO:0007669"/>
    <property type="project" value="UniProtKB-SubCell"/>
</dbReference>